<proteinExistence type="predicted"/>
<organism evidence="2 3">
    <name type="scientific">Candidatus Ornithospirochaeta avicola</name>
    <dbReference type="NCBI Taxonomy" id="2840896"/>
    <lineage>
        <taxon>Bacteria</taxon>
        <taxon>Pseudomonadati</taxon>
        <taxon>Spirochaetota</taxon>
        <taxon>Spirochaetia</taxon>
        <taxon>Spirochaetales</taxon>
        <taxon>Spirochaetaceae</taxon>
        <taxon>Spirochaetaceae incertae sedis</taxon>
        <taxon>Candidatus Ornithospirochaeta</taxon>
    </lineage>
</organism>
<sequence>MKGFFIKKAFFDGWDNLLVMVAQNLIYMAIIICAIYTTGLLGEFTFLGISILVLLLFAESVIAGGTNHVVYNWAHYKKEGFSAFKTGIKRNFRHAVLFFFLQLLLILYVTIIIPFYSMVEGNAVTFVITVALLWILFIFSLAFPFYFALSEHLPADRPFKTLKKCFIIMIDNIGFAVFYLFYSIICLLISIFTLGLVPGFVGKQLASQDAVKLLMYKYDFLEEHPDERKNINWDDLLFEEKKNLGPRSLKNTIFPWKD</sequence>
<dbReference type="EMBL" id="DXHU01000005">
    <property type="protein sequence ID" value="HIV98305.1"/>
    <property type="molecule type" value="Genomic_DNA"/>
</dbReference>
<feature type="transmembrane region" description="Helical" evidence="1">
    <location>
        <begin position="170"/>
        <end position="197"/>
    </location>
</feature>
<keyword evidence="1" id="KW-0812">Transmembrane</keyword>
<dbReference type="AlphaFoldDB" id="A0A9D1PSA8"/>
<dbReference type="Proteomes" id="UP000823936">
    <property type="component" value="Unassembled WGS sequence"/>
</dbReference>
<keyword evidence="1" id="KW-0472">Membrane</keyword>
<protein>
    <submittedName>
        <fullName evidence="2">Uncharacterized protein</fullName>
    </submittedName>
</protein>
<feature type="transmembrane region" description="Helical" evidence="1">
    <location>
        <begin position="21"/>
        <end position="41"/>
    </location>
</feature>
<evidence type="ECO:0000313" key="2">
    <source>
        <dbReference type="EMBL" id="HIV98305.1"/>
    </source>
</evidence>
<name>A0A9D1PSA8_9SPIO</name>
<reference evidence="2" key="1">
    <citation type="journal article" date="2021" name="PeerJ">
        <title>Extensive microbial diversity within the chicken gut microbiome revealed by metagenomics and culture.</title>
        <authorList>
            <person name="Gilroy R."/>
            <person name="Ravi A."/>
            <person name="Getino M."/>
            <person name="Pursley I."/>
            <person name="Horton D.L."/>
            <person name="Alikhan N.F."/>
            <person name="Baker D."/>
            <person name="Gharbi K."/>
            <person name="Hall N."/>
            <person name="Watson M."/>
            <person name="Adriaenssens E.M."/>
            <person name="Foster-Nyarko E."/>
            <person name="Jarju S."/>
            <person name="Secka A."/>
            <person name="Antonio M."/>
            <person name="Oren A."/>
            <person name="Chaudhuri R.R."/>
            <person name="La Ragione R."/>
            <person name="Hildebrand F."/>
            <person name="Pallen M.J."/>
        </authorList>
    </citation>
    <scope>NUCLEOTIDE SEQUENCE</scope>
    <source>
        <strain evidence="2">Gambia11-129</strain>
    </source>
</reference>
<keyword evidence="1" id="KW-1133">Transmembrane helix</keyword>
<reference evidence="2" key="2">
    <citation type="submission" date="2021-04" db="EMBL/GenBank/DDBJ databases">
        <authorList>
            <person name="Gilroy R."/>
        </authorList>
    </citation>
    <scope>NUCLEOTIDE SEQUENCE</scope>
    <source>
        <strain evidence="2">Gambia11-129</strain>
    </source>
</reference>
<gene>
    <name evidence="2" type="ORF">IAB12_00810</name>
</gene>
<feature type="transmembrane region" description="Helical" evidence="1">
    <location>
        <begin position="47"/>
        <end position="74"/>
    </location>
</feature>
<evidence type="ECO:0000256" key="1">
    <source>
        <dbReference type="SAM" id="Phobius"/>
    </source>
</evidence>
<feature type="transmembrane region" description="Helical" evidence="1">
    <location>
        <begin position="95"/>
        <end position="117"/>
    </location>
</feature>
<feature type="transmembrane region" description="Helical" evidence="1">
    <location>
        <begin position="123"/>
        <end position="149"/>
    </location>
</feature>
<evidence type="ECO:0000313" key="3">
    <source>
        <dbReference type="Proteomes" id="UP000823936"/>
    </source>
</evidence>
<accession>A0A9D1PSA8</accession>
<comment type="caution">
    <text evidence="2">The sequence shown here is derived from an EMBL/GenBank/DDBJ whole genome shotgun (WGS) entry which is preliminary data.</text>
</comment>